<feature type="non-terminal residue" evidence="2">
    <location>
        <position position="114"/>
    </location>
</feature>
<evidence type="ECO:0000313" key="3">
    <source>
        <dbReference type="Proteomes" id="UP001357485"/>
    </source>
</evidence>
<feature type="compositionally biased region" description="Basic and acidic residues" evidence="1">
    <location>
        <begin position="1"/>
        <end position="20"/>
    </location>
</feature>
<dbReference type="Proteomes" id="UP001357485">
    <property type="component" value="Unassembled WGS sequence"/>
</dbReference>
<dbReference type="EMBL" id="JAVRRA010003131">
    <property type="protein sequence ID" value="KAK5276766.1"/>
    <property type="molecule type" value="Genomic_DNA"/>
</dbReference>
<evidence type="ECO:0000256" key="1">
    <source>
        <dbReference type="SAM" id="MobiDB-lite"/>
    </source>
</evidence>
<keyword evidence="3" id="KW-1185">Reference proteome</keyword>
<proteinExistence type="predicted"/>
<organism evidence="2 3">
    <name type="scientific">Cryomyces antarcticus</name>
    <dbReference type="NCBI Taxonomy" id="329879"/>
    <lineage>
        <taxon>Eukaryota</taxon>
        <taxon>Fungi</taxon>
        <taxon>Dikarya</taxon>
        <taxon>Ascomycota</taxon>
        <taxon>Pezizomycotina</taxon>
        <taxon>Dothideomycetes</taxon>
        <taxon>Dothideomycetes incertae sedis</taxon>
        <taxon>Cryomyces</taxon>
    </lineage>
</organism>
<reference evidence="2 3" key="1">
    <citation type="submission" date="2023-08" db="EMBL/GenBank/DDBJ databases">
        <title>Black Yeasts Isolated from many extreme environments.</title>
        <authorList>
            <person name="Coleine C."/>
            <person name="Stajich J.E."/>
            <person name="Selbmann L."/>
        </authorList>
    </citation>
    <scope>NUCLEOTIDE SEQUENCE [LARGE SCALE GENOMIC DNA]</scope>
    <source>
        <strain evidence="2 3">CCFEE 536</strain>
    </source>
</reference>
<accession>A0ABR0M1Q1</accession>
<evidence type="ECO:0000313" key="2">
    <source>
        <dbReference type="EMBL" id="KAK5276766.1"/>
    </source>
</evidence>
<feature type="non-terminal residue" evidence="2">
    <location>
        <position position="1"/>
    </location>
</feature>
<name>A0ABR0M1Q1_9PEZI</name>
<gene>
    <name evidence="2" type="ORF">LTR16_010719</name>
</gene>
<comment type="caution">
    <text evidence="2">The sequence shown here is derived from an EMBL/GenBank/DDBJ whole genome shotgun (WGS) entry which is preliminary data.</text>
</comment>
<feature type="compositionally biased region" description="Basic and acidic residues" evidence="1">
    <location>
        <begin position="48"/>
        <end position="61"/>
    </location>
</feature>
<sequence length="114" mass="12292">LNSRNNDSRDNGRRQQDRDNVGITVNIINDLGNTGSGGPRQAVSVTRGRVEDSGSNTRERGNGGNRPAMTSRRGRVTEVDEVSSGEEDVQVPPYSRREVPMPSRRGGEADSPSG</sequence>
<protein>
    <submittedName>
        <fullName evidence="2">Uncharacterized protein</fullName>
    </submittedName>
</protein>
<feature type="compositionally biased region" description="Acidic residues" evidence="1">
    <location>
        <begin position="79"/>
        <end position="89"/>
    </location>
</feature>
<feature type="region of interest" description="Disordered" evidence="1">
    <location>
        <begin position="1"/>
        <end position="114"/>
    </location>
</feature>